<dbReference type="AlphaFoldDB" id="A0A9W8NX64"/>
<name>A0A9W8NX64_9AGAR</name>
<reference evidence="2 3" key="1">
    <citation type="journal article" date="2023" name="Proc. Natl. Acad. Sci. U.S.A.">
        <title>A global phylogenomic analysis of the shiitake genus Lentinula.</title>
        <authorList>
            <person name="Sierra-Patev S."/>
            <person name="Min B."/>
            <person name="Naranjo-Ortiz M."/>
            <person name="Looney B."/>
            <person name="Konkel Z."/>
            <person name="Slot J.C."/>
            <person name="Sakamoto Y."/>
            <person name="Steenwyk J.L."/>
            <person name="Rokas A."/>
            <person name="Carro J."/>
            <person name="Camarero S."/>
            <person name="Ferreira P."/>
            <person name="Molpeceres G."/>
            <person name="Ruiz-Duenas F.J."/>
            <person name="Serrano A."/>
            <person name="Henrissat B."/>
            <person name="Drula E."/>
            <person name="Hughes K.W."/>
            <person name="Mata J.L."/>
            <person name="Ishikawa N.K."/>
            <person name="Vargas-Isla R."/>
            <person name="Ushijima S."/>
            <person name="Smith C.A."/>
            <person name="Donoghue J."/>
            <person name="Ahrendt S."/>
            <person name="Andreopoulos W."/>
            <person name="He G."/>
            <person name="LaButti K."/>
            <person name="Lipzen A."/>
            <person name="Ng V."/>
            <person name="Riley R."/>
            <person name="Sandor L."/>
            <person name="Barry K."/>
            <person name="Martinez A.T."/>
            <person name="Xiao Y."/>
            <person name="Gibbons J.G."/>
            <person name="Terashima K."/>
            <person name="Grigoriev I.V."/>
            <person name="Hibbett D."/>
        </authorList>
    </citation>
    <scope>NUCLEOTIDE SEQUENCE [LARGE SCALE GENOMIC DNA]</scope>
    <source>
        <strain evidence="2 3">TFB7810</strain>
    </source>
</reference>
<comment type="caution">
    <text evidence="2">The sequence shown here is derived from an EMBL/GenBank/DDBJ whole genome shotgun (WGS) entry which is preliminary data.</text>
</comment>
<proteinExistence type="predicted"/>
<accession>A0A9W8NX64</accession>
<dbReference type="PANTHER" id="PTHR43157:SF31">
    <property type="entry name" value="PHOSPHATIDYLINOSITOL-GLYCAN BIOSYNTHESIS CLASS F PROTEIN"/>
    <property type="match status" value="1"/>
</dbReference>
<dbReference type="GO" id="GO:0016491">
    <property type="term" value="F:oxidoreductase activity"/>
    <property type="evidence" value="ECO:0007669"/>
    <property type="project" value="UniProtKB-KW"/>
</dbReference>
<evidence type="ECO:0000313" key="3">
    <source>
        <dbReference type="Proteomes" id="UP001142393"/>
    </source>
</evidence>
<dbReference type="InterPro" id="IPR002347">
    <property type="entry name" value="SDR_fam"/>
</dbReference>
<dbReference type="Proteomes" id="UP001142393">
    <property type="component" value="Unassembled WGS sequence"/>
</dbReference>
<dbReference type="SUPFAM" id="SSF51735">
    <property type="entry name" value="NAD(P)-binding Rossmann-fold domains"/>
    <property type="match status" value="1"/>
</dbReference>
<dbReference type="PRINTS" id="PR00081">
    <property type="entry name" value="GDHRDH"/>
</dbReference>
<dbReference type="Gene3D" id="3.40.50.720">
    <property type="entry name" value="NAD(P)-binding Rossmann-like Domain"/>
    <property type="match status" value="1"/>
</dbReference>
<protein>
    <submittedName>
        <fullName evidence="2">NAD-P-binding protein</fullName>
    </submittedName>
</protein>
<organism evidence="2 3">
    <name type="scientific">Lentinula detonsa</name>
    <dbReference type="NCBI Taxonomy" id="2804962"/>
    <lineage>
        <taxon>Eukaryota</taxon>
        <taxon>Fungi</taxon>
        <taxon>Dikarya</taxon>
        <taxon>Basidiomycota</taxon>
        <taxon>Agaricomycotina</taxon>
        <taxon>Agaricomycetes</taxon>
        <taxon>Agaricomycetidae</taxon>
        <taxon>Agaricales</taxon>
        <taxon>Marasmiineae</taxon>
        <taxon>Omphalotaceae</taxon>
        <taxon>Lentinula</taxon>
    </lineage>
</organism>
<keyword evidence="1" id="KW-0560">Oxidoreductase</keyword>
<dbReference type="EMBL" id="JANVFU010000010">
    <property type="protein sequence ID" value="KAJ3742659.1"/>
    <property type="molecule type" value="Genomic_DNA"/>
</dbReference>
<gene>
    <name evidence="2" type="ORF">DFH05DRAFT_229498</name>
</gene>
<keyword evidence="3" id="KW-1185">Reference proteome</keyword>
<dbReference type="Pfam" id="PF00106">
    <property type="entry name" value="adh_short"/>
    <property type="match status" value="1"/>
</dbReference>
<evidence type="ECO:0000256" key="1">
    <source>
        <dbReference type="ARBA" id="ARBA00023002"/>
    </source>
</evidence>
<dbReference type="PANTHER" id="PTHR43157">
    <property type="entry name" value="PHOSPHATIDYLINOSITOL-GLYCAN BIOSYNTHESIS CLASS F PROTEIN-RELATED"/>
    <property type="match status" value="1"/>
</dbReference>
<evidence type="ECO:0000313" key="2">
    <source>
        <dbReference type="EMBL" id="KAJ3742659.1"/>
    </source>
</evidence>
<sequence>MFFSWKVITEDELVDLHGKVAIVTGGSTGIGYATIEFLAQKGARVYMGSRNQGRAQKSIEEIEAKLQKSGNDNQASIHWLQLDLLDPRSVKEAATKFSAREKRLDILVNNACHQSVGPYKLNQDGLLDVMVVNHISPFVLTETLLSLLRQTATLEDSDVRIVNVSSGAHTFVATESFVGKENLNKQFGDSLSGYIATCGYSKLANILHIKHLQTRLNAESAPITCLALHPGTVMTEGASGFLNSVPFLGWFLKRFMGPLFFMSWKQGAGTSAFAAAGMAVAEARKSKDEVERRKYEGGYLVPVAKISEPSTYATDERLQRELYETTMEVLGEMGIVF</sequence>
<dbReference type="InterPro" id="IPR036291">
    <property type="entry name" value="NAD(P)-bd_dom_sf"/>
</dbReference>